<protein>
    <submittedName>
        <fullName evidence="13">Cytochrome c oxidase subunit II</fullName>
    </submittedName>
</protein>
<accession>A0ABD5X2B9</accession>
<evidence type="ECO:0000256" key="2">
    <source>
        <dbReference type="ARBA" id="ARBA00007866"/>
    </source>
</evidence>
<evidence type="ECO:0000256" key="3">
    <source>
        <dbReference type="ARBA" id="ARBA00022448"/>
    </source>
</evidence>
<evidence type="ECO:0000259" key="12">
    <source>
        <dbReference type="PROSITE" id="PS50857"/>
    </source>
</evidence>
<dbReference type="AlphaFoldDB" id="A0ABD5X2B9"/>
<dbReference type="PANTHER" id="PTHR22888">
    <property type="entry name" value="CYTOCHROME C OXIDASE, SUBUNIT II"/>
    <property type="match status" value="1"/>
</dbReference>
<comment type="caution">
    <text evidence="13">The sequence shown here is derived from an EMBL/GenBank/DDBJ whole genome shotgun (WGS) entry which is preliminary data.</text>
</comment>
<dbReference type="InterPro" id="IPR008972">
    <property type="entry name" value="Cupredoxin"/>
</dbReference>
<keyword evidence="14" id="KW-1185">Reference proteome</keyword>
<keyword evidence="5 11" id="KW-0812">Transmembrane</keyword>
<dbReference type="SUPFAM" id="SSF49503">
    <property type="entry name" value="Cupredoxins"/>
    <property type="match status" value="1"/>
</dbReference>
<keyword evidence="8 11" id="KW-1133">Transmembrane helix</keyword>
<dbReference type="Proteomes" id="UP001596388">
    <property type="component" value="Unassembled WGS sequence"/>
</dbReference>
<dbReference type="GO" id="GO:0016020">
    <property type="term" value="C:membrane"/>
    <property type="evidence" value="ECO:0007669"/>
    <property type="project" value="UniProtKB-SubCell"/>
</dbReference>
<keyword evidence="3" id="KW-0813">Transport</keyword>
<dbReference type="PROSITE" id="PS50857">
    <property type="entry name" value="COX2_CUA"/>
    <property type="match status" value="1"/>
</dbReference>
<evidence type="ECO:0000256" key="9">
    <source>
        <dbReference type="ARBA" id="ARBA00023008"/>
    </source>
</evidence>
<feature type="domain" description="Cytochrome oxidase subunit II copper A binding" evidence="12">
    <location>
        <begin position="124"/>
        <end position="234"/>
    </location>
</feature>
<sequence>MVPHDTALGHAVPLHTSGGGLVPRGTRVQVFDSIFEVFLLLGTLVGIVVVGYMGLKAYQYRRGADHDDGDVSRPVLGELPRGSEGGGKLFVSFGMSAIIVVSLISWTYLTLLYVEDPGQSAADPEALEVEVIGGQFSWTYVYPNGHQTNVLRAPADTDVHLTVTSRDVFHNYGIPELRVKSDAIPGQTTDTWFVAEEPGTYTAHCYELCGSGHSFMDGEVIIMEPAAFDEWYANTAASDDGTTGNASNASVSLAPGRLVAATGVGA</sequence>
<keyword evidence="9" id="KW-0186">Copper</keyword>
<dbReference type="PROSITE" id="PS00078">
    <property type="entry name" value="COX2"/>
    <property type="match status" value="1"/>
</dbReference>
<feature type="transmembrane region" description="Helical" evidence="11">
    <location>
        <begin position="34"/>
        <end position="55"/>
    </location>
</feature>
<gene>
    <name evidence="13" type="primary">coxB</name>
    <name evidence="13" type="ORF">ACFQKD_15095</name>
</gene>
<dbReference type="NCBIfam" id="TIGR02866">
    <property type="entry name" value="CoxB"/>
    <property type="match status" value="1"/>
</dbReference>
<dbReference type="RefSeq" id="WP_276236828.1">
    <property type="nucleotide sequence ID" value="NZ_CP119989.1"/>
</dbReference>
<name>A0ABD5X2B9_9EURY</name>
<evidence type="ECO:0000313" key="14">
    <source>
        <dbReference type="Proteomes" id="UP001596388"/>
    </source>
</evidence>
<proteinExistence type="inferred from homology"/>
<dbReference type="Pfam" id="PF00116">
    <property type="entry name" value="COX2"/>
    <property type="match status" value="1"/>
</dbReference>
<dbReference type="InterPro" id="IPR001505">
    <property type="entry name" value="Copper_CuA"/>
</dbReference>
<evidence type="ECO:0000313" key="13">
    <source>
        <dbReference type="EMBL" id="MFC7098632.1"/>
    </source>
</evidence>
<comment type="subcellular location">
    <subcellularLocation>
        <location evidence="1">Membrane</location>
        <topology evidence="1">Multi-pass membrane protein</topology>
    </subcellularLocation>
</comment>
<feature type="transmembrane region" description="Helical" evidence="11">
    <location>
        <begin position="89"/>
        <end position="109"/>
    </location>
</feature>
<evidence type="ECO:0000256" key="5">
    <source>
        <dbReference type="ARBA" id="ARBA00022692"/>
    </source>
</evidence>
<evidence type="ECO:0000256" key="8">
    <source>
        <dbReference type="ARBA" id="ARBA00022989"/>
    </source>
</evidence>
<organism evidence="13 14">
    <name type="scientific">Halobaculum marinum</name>
    <dbReference type="NCBI Taxonomy" id="3031996"/>
    <lineage>
        <taxon>Archaea</taxon>
        <taxon>Methanobacteriati</taxon>
        <taxon>Methanobacteriota</taxon>
        <taxon>Stenosarchaea group</taxon>
        <taxon>Halobacteria</taxon>
        <taxon>Halobacteriales</taxon>
        <taxon>Haloferacaceae</taxon>
        <taxon>Halobaculum</taxon>
    </lineage>
</organism>
<dbReference type="EMBL" id="JBHTAG010000003">
    <property type="protein sequence ID" value="MFC7098632.1"/>
    <property type="molecule type" value="Genomic_DNA"/>
</dbReference>
<dbReference type="PANTHER" id="PTHR22888:SF9">
    <property type="entry name" value="CYTOCHROME C OXIDASE SUBUNIT 2"/>
    <property type="match status" value="1"/>
</dbReference>
<reference evidence="13 14" key="1">
    <citation type="journal article" date="2019" name="Int. J. Syst. Evol. Microbiol.">
        <title>The Global Catalogue of Microorganisms (GCM) 10K type strain sequencing project: providing services to taxonomists for standard genome sequencing and annotation.</title>
        <authorList>
            <consortium name="The Broad Institute Genomics Platform"/>
            <consortium name="The Broad Institute Genome Sequencing Center for Infectious Disease"/>
            <person name="Wu L."/>
            <person name="Ma J."/>
        </authorList>
    </citation>
    <scope>NUCLEOTIDE SEQUENCE [LARGE SCALE GENOMIC DNA]</scope>
    <source>
        <strain evidence="13 14">DT55</strain>
    </source>
</reference>
<evidence type="ECO:0000256" key="7">
    <source>
        <dbReference type="ARBA" id="ARBA00022982"/>
    </source>
</evidence>
<evidence type="ECO:0000256" key="10">
    <source>
        <dbReference type="ARBA" id="ARBA00023136"/>
    </source>
</evidence>
<evidence type="ECO:0000256" key="4">
    <source>
        <dbReference type="ARBA" id="ARBA00022660"/>
    </source>
</evidence>
<keyword evidence="6" id="KW-0479">Metal-binding</keyword>
<dbReference type="CDD" id="cd13918">
    <property type="entry name" value="CuRO_HCO_II_like_6"/>
    <property type="match status" value="1"/>
</dbReference>
<keyword evidence="10 11" id="KW-0472">Membrane</keyword>
<evidence type="ECO:0000256" key="11">
    <source>
        <dbReference type="SAM" id="Phobius"/>
    </source>
</evidence>
<evidence type="ECO:0000256" key="6">
    <source>
        <dbReference type="ARBA" id="ARBA00022723"/>
    </source>
</evidence>
<dbReference type="InterPro" id="IPR002429">
    <property type="entry name" value="CcO_II-like_C"/>
</dbReference>
<dbReference type="GeneID" id="79270436"/>
<evidence type="ECO:0000256" key="1">
    <source>
        <dbReference type="ARBA" id="ARBA00004141"/>
    </source>
</evidence>
<dbReference type="InterPro" id="IPR045187">
    <property type="entry name" value="CcO_II"/>
</dbReference>
<dbReference type="GO" id="GO:0046872">
    <property type="term" value="F:metal ion binding"/>
    <property type="evidence" value="ECO:0007669"/>
    <property type="project" value="UniProtKB-KW"/>
</dbReference>
<dbReference type="Gene3D" id="2.60.40.420">
    <property type="entry name" value="Cupredoxins - blue copper proteins"/>
    <property type="match status" value="1"/>
</dbReference>
<keyword evidence="4" id="KW-0679">Respiratory chain</keyword>
<comment type="similarity">
    <text evidence="2">Belongs to the cytochrome c oxidase subunit 2 family.</text>
</comment>
<dbReference type="InterPro" id="IPR014222">
    <property type="entry name" value="Cyt_c_oxidase_su2"/>
</dbReference>
<keyword evidence="7" id="KW-0249">Electron transport</keyword>